<evidence type="ECO:0000313" key="3">
    <source>
        <dbReference type="WBParaSite" id="Csp11.Scaffold630.g21483.t1"/>
    </source>
</evidence>
<organism evidence="2 3">
    <name type="scientific">Caenorhabditis tropicalis</name>
    <dbReference type="NCBI Taxonomy" id="1561998"/>
    <lineage>
        <taxon>Eukaryota</taxon>
        <taxon>Metazoa</taxon>
        <taxon>Ecdysozoa</taxon>
        <taxon>Nematoda</taxon>
        <taxon>Chromadorea</taxon>
        <taxon>Rhabditida</taxon>
        <taxon>Rhabditina</taxon>
        <taxon>Rhabditomorpha</taxon>
        <taxon>Rhabditoidea</taxon>
        <taxon>Rhabditidae</taxon>
        <taxon>Peloderinae</taxon>
        <taxon>Caenorhabditis</taxon>
    </lineage>
</organism>
<keyword evidence="2" id="KW-1185">Reference proteome</keyword>
<proteinExistence type="predicted"/>
<reference evidence="3" key="1">
    <citation type="submission" date="2016-11" db="UniProtKB">
        <authorList>
            <consortium name="WormBaseParasite"/>
        </authorList>
    </citation>
    <scope>IDENTIFICATION</scope>
</reference>
<dbReference type="WBParaSite" id="Csp11.Scaffold630.g21483.t1">
    <property type="protein sequence ID" value="Csp11.Scaffold630.g21483.t1"/>
    <property type="gene ID" value="Csp11.Scaffold630.g21483"/>
</dbReference>
<protein>
    <submittedName>
        <fullName evidence="3">Homeobox domain-containing protein</fullName>
    </submittedName>
</protein>
<feature type="region of interest" description="Disordered" evidence="1">
    <location>
        <begin position="18"/>
        <end position="40"/>
    </location>
</feature>
<dbReference type="AlphaFoldDB" id="A0A1I7V1K9"/>
<evidence type="ECO:0000256" key="1">
    <source>
        <dbReference type="SAM" id="MobiDB-lite"/>
    </source>
</evidence>
<feature type="compositionally biased region" description="Basic and acidic residues" evidence="1">
    <location>
        <begin position="29"/>
        <end position="40"/>
    </location>
</feature>
<sequence>MLAMTAKLYSMEDYPITATPSTEDGIADPEPRGSRVGKPYDEPFIDFTTYSVESQANRVANFRRLRSAKRLN</sequence>
<accession>A0A1I7V1K9</accession>
<dbReference type="Proteomes" id="UP000095282">
    <property type="component" value="Unplaced"/>
</dbReference>
<name>A0A1I7V1K9_9PELO</name>
<evidence type="ECO:0000313" key="2">
    <source>
        <dbReference type="Proteomes" id="UP000095282"/>
    </source>
</evidence>